<evidence type="ECO:0000313" key="1">
    <source>
        <dbReference type="EMBL" id="MBY6323016.1"/>
    </source>
</evidence>
<dbReference type="Proteomes" id="UP001520140">
    <property type="component" value="Unassembled WGS sequence"/>
</dbReference>
<reference evidence="1 2" key="1">
    <citation type="submission" date="2020-06" db="EMBL/GenBank/DDBJ databases">
        <title>Taxonomy, biology and ecology of Rhodococcus bacteria occurring in California pistachio and other woody hosts as revealed by genome sequence analyses.</title>
        <authorList>
            <person name="Gai Y."/>
            <person name="Riely B."/>
        </authorList>
    </citation>
    <scope>NUCLEOTIDE SEQUENCE [LARGE SCALE GENOMIC DNA]</scope>
    <source>
        <strain evidence="1 2">BP-284</strain>
    </source>
</reference>
<gene>
    <name evidence="1" type="ORF">HQ605_19575</name>
</gene>
<comment type="caution">
    <text evidence="1">The sequence shown here is derived from an EMBL/GenBank/DDBJ whole genome shotgun (WGS) entry which is preliminary data.</text>
</comment>
<name>A0ABS7NYI8_9NOCA</name>
<dbReference type="RefSeq" id="WP_157889545.1">
    <property type="nucleotide sequence ID" value="NZ_JABUKE010000044.1"/>
</dbReference>
<proteinExistence type="predicted"/>
<accession>A0ABS7NYI8</accession>
<keyword evidence="2" id="KW-1185">Reference proteome</keyword>
<sequence length="53" mass="5828">MPAQLFVNDAVNCDHVHSRRDAEYLINAFVNGDVDSAWGELGGGARYTVIFDT</sequence>
<dbReference type="EMBL" id="JABUKG010000038">
    <property type="protein sequence ID" value="MBY6323016.1"/>
    <property type="molecule type" value="Genomic_DNA"/>
</dbReference>
<protein>
    <submittedName>
        <fullName evidence="1">Uncharacterized protein</fullName>
    </submittedName>
</protein>
<evidence type="ECO:0000313" key="2">
    <source>
        <dbReference type="Proteomes" id="UP001520140"/>
    </source>
</evidence>
<organism evidence="1 2">
    <name type="scientific">Rhodococcoides kroppenstedtii</name>
    <dbReference type="NCBI Taxonomy" id="293050"/>
    <lineage>
        <taxon>Bacteria</taxon>
        <taxon>Bacillati</taxon>
        <taxon>Actinomycetota</taxon>
        <taxon>Actinomycetes</taxon>
        <taxon>Mycobacteriales</taxon>
        <taxon>Nocardiaceae</taxon>
        <taxon>Rhodococcoides</taxon>
    </lineage>
</organism>